<accession>A0A118JRW8</accession>
<dbReference type="STRING" id="59895.A0A118JRW8"/>
<dbReference type="EMBL" id="LEKV01005439">
    <property type="protein sequence ID" value="KVH88344.1"/>
    <property type="molecule type" value="Genomic_DNA"/>
</dbReference>
<dbReference type="GO" id="GO:0006071">
    <property type="term" value="P:glycerol metabolic process"/>
    <property type="evidence" value="ECO:0007669"/>
    <property type="project" value="UniProtKB-KW"/>
</dbReference>
<evidence type="ECO:0000259" key="5">
    <source>
        <dbReference type="PROSITE" id="PS51704"/>
    </source>
</evidence>
<dbReference type="SUPFAM" id="SSF51695">
    <property type="entry name" value="PLC-like phosphodiesterases"/>
    <property type="match status" value="1"/>
</dbReference>
<dbReference type="GO" id="GO:0006629">
    <property type="term" value="P:lipid metabolic process"/>
    <property type="evidence" value="ECO:0007669"/>
    <property type="project" value="InterPro"/>
</dbReference>
<dbReference type="AlphaFoldDB" id="A0A118JRW8"/>
<dbReference type="InterPro" id="IPR017946">
    <property type="entry name" value="PLC-like_Pdiesterase_TIM-brl"/>
</dbReference>
<dbReference type="PANTHER" id="PTHR47449:SF2">
    <property type="entry name" value="GLYCEROPHOSPHODIESTER PHOSPHODIESTERASE GDPD4"/>
    <property type="match status" value="1"/>
</dbReference>
<evidence type="ECO:0000256" key="3">
    <source>
        <dbReference type="ARBA" id="ARBA00047512"/>
    </source>
</evidence>
<organism evidence="6 7">
    <name type="scientific">Cynara cardunculus var. scolymus</name>
    <name type="common">Globe artichoke</name>
    <name type="synonym">Cynara scolymus</name>
    <dbReference type="NCBI Taxonomy" id="59895"/>
    <lineage>
        <taxon>Eukaryota</taxon>
        <taxon>Viridiplantae</taxon>
        <taxon>Streptophyta</taxon>
        <taxon>Embryophyta</taxon>
        <taxon>Tracheophyta</taxon>
        <taxon>Spermatophyta</taxon>
        <taxon>Magnoliopsida</taxon>
        <taxon>eudicotyledons</taxon>
        <taxon>Gunneridae</taxon>
        <taxon>Pentapetalae</taxon>
        <taxon>asterids</taxon>
        <taxon>campanulids</taxon>
        <taxon>Asterales</taxon>
        <taxon>Asteraceae</taxon>
        <taxon>Carduoideae</taxon>
        <taxon>Cardueae</taxon>
        <taxon>Carduinae</taxon>
        <taxon>Cynara</taxon>
    </lineage>
</organism>
<keyword evidence="4" id="KW-0472">Membrane</keyword>
<evidence type="ECO:0000256" key="2">
    <source>
        <dbReference type="ARBA" id="ARBA00022798"/>
    </source>
</evidence>
<dbReference type="OMA" id="QCKNCIV"/>
<sequence length="375" mass="42320">MHNKNQKFPEEEAGKEENRESFWWGRDCAIRLRPSASKASVPPLWEQEMATAFKWRRRRGGGAQSLDRRLRGFLSRKFVFRFVLIILAFIAILPPVYFHFKLRRFHQVKLKKCSWLNNPPLVCAHGGDASKAFPNTMAAYDIAIRSQVDCIEIDVSRSADGILFALHDRDLQRISGNSSSKVGYLSAKEIKALDGTHLLPLASHDVTIPSMEDALKLISSSVQKVVIDAKVGPPSYEKGLAKDILSVVTRTQCKNCIVWAKSDNLARDVIKQSSDVMVGYIVMMNFSTGTRTNLLRMRDAEVVGIYHGLVDETVVKILHRRKKKVYAWTVDDEETMHKILSENVDAIITSDPTLLQSSMRDIRKKCLVDGFSLGS</sequence>
<dbReference type="Proteomes" id="UP000243975">
    <property type="component" value="Unassembled WGS sequence"/>
</dbReference>
<dbReference type="PANTHER" id="PTHR47449">
    <property type="entry name" value="GLYCEROPHOSPHODIESTER PHOSPHODIESTERASE GDPD4"/>
    <property type="match status" value="1"/>
</dbReference>
<dbReference type="InterPro" id="IPR030395">
    <property type="entry name" value="GP_PDE_dom"/>
</dbReference>
<evidence type="ECO:0000313" key="7">
    <source>
        <dbReference type="Proteomes" id="UP000243975"/>
    </source>
</evidence>
<reference evidence="6 7" key="1">
    <citation type="journal article" date="2016" name="Sci. Rep.">
        <title>The genome sequence of the outbreeding globe artichoke constructed de novo incorporating a phase-aware low-pass sequencing strategy of F1 progeny.</title>
        <authorList>
            <person name="Scaglione D."/>
            <person name="Reyes-Chin-Wo S."/>
            <person name="Acquadro A."/>
            <person name="Froenicke L."/>
            <person name="Portis E."/>
            <person name="Beitel C."/>
            <person name="Tirone M."/>
            <person name="Mauro R."/>
            <person name="Lo Monaco A."/>
            <person name="Mauromicale G."/>
            <person name="Faccioli P."/>
            <person name="Cattivelli L."/>
            <person name="Rieseberg L."/>
            <person name="Michelmore R."/>
            <person name="Lanteri S."/>
        </authorList>
    </citation>
    <scope>NUCLEOTIDE SEQUENCE [LARGE SCALE GENOMIC DNA]</scope>
    <source>
        <strain evidence="6">2C</strain>
    </source>
</reference>
<comment type="catalytic activity">
    <reaction evidence="3">
        <text>a sn-glycero-3-phosphodiester + H2O = an alcohol + sn-glycerol 3-phosphate + H(+)</text>
        <dbReference type="Rhea" id="RHEA:12969"/>
        <dbReference type="ChEBI" id="CHEBI:15377"/>
        <dbReference type="ChEBI" id="CHEBI:15378"/>
        <dbReference type="ChEBI" id="CHEBI:30879"/>
        <dbReference type="ChEBI" id="CHEBI:57597"/>
        <dbReference type="ChEBI" id="CHEBI:83408"/>
        <dbReference type="EC" id="3.1.4.46"/>
    </reaction>
</comment>
<keyword evidence="4" id="KW-1133">Transmembrane helix</keyword>
<keyword evidence="2" id="KW-0319">Glycerol metabolism</keyword>
<keyword evidence="4" id="KW-0812">Transmembrane</keyword>
<evidence type="ECO:0000256" key="4">
    <source>
        <dbReference type="SAM" id="Phobius"/>
    </source>
</evidence>
<evidence type="ECO:0000313" key="6">
    <source>
        <dbReference type="EMBL" id="KVH88344.1"/>
    </source>
</evidence>
<dbReference type="InterPro" id="IPR044236">
    <property type="entry name" value="GDPD4"/>
</dbReference>
<proteinExistence type="predicted"/>
<evidence type="ECO:0000256" key="1">
    <source>
        <dbReference type="ARBA" id="ARBA00012247"/>
    </source>
</evidence>
<gene>
    <name evidence="6" type="ORF">Ccrd_024042</name>
</gene>
<protein>
    <recommendedName>
        <fullName evidence="1">glycerophosphodiester phosphodiesterase</fullName>
        <ecNumber evidence="1">3.1.4.46</ecNumber>
    </recommendedName>
</protein>
<dbReference type="PROSITE" id="PS51704">
    <property type="entry name" value="GP_PDE"/>
    <property type="match status" value="1"/>
</dbReference>
<dbReference type="Gramene" id="KVH88344">
    <property type="protein sequence ID" value="KVH88344"/>
    <property type="gene ID" value="Ccrd_024042"/>
</dbReference>
<keyword evidence="7" id="KW-1185">Reference proteome</keyword>
<feature type="domain" description="GP-PDE" evidence="5">
    <location>
        <begin position="120"/>
        <end position="359"/>
    </location>
</feature>
<dbReference type="EC" id="3.1.4.46" evidence="1"/>
<dbReference type="CDD" id="cd08556">
    <property type="entry name" value="GDPD"/>
    <property type="match status" value="1"/>
</dbReference>
<name>A0A118JRW8_CYNCS</name>
<feature type="transmembrane region" description="Helical" evidence="4">
    <location>
        <begin position="78"/>
        <end position="100"/>
    </location>
</feature>
<dbReference type="Pfam" id="PF03009">
    <property type="entry name" value="GDPD"/>
    <property type="match status" value="1"/>
</dbReference>
<comment type="caution">
    <text evidence="6">The sequence shown here is derived from an EMBL/GenBank/DDBJ whole genome shotgun (WGS) entry which is preliminary data.</text>
</comment>
<dbReference type="GO" id="GO:0008889">
    <property type="term" value="F:glycerophosphodiester phosphodiesterase activity"/>
    <property type="evidence" value="ECO:0007669"/>
    <property type="project" value="UniProtKB-EC"/>
</dbReference>
<dbReference type="Gene3D" id="3.20.20.190">
    <property type="entry name" value="Phosphatidylinositol (PI) phosphodiesterase"/>
    <property type="match status" value="1"/>
</dbReference>